<feature type="domain" description="DUF4283" evidence="2">
    <location>
        <begin position="68"/>
        <end position="151"/>
    </location>
</feature>
<comment type="caution">
    <text evidence="3">The sequence shown here is derived from an EMBL/GenBank/DDBJ whole genome shotgun (WGS) entry which is preliminary data.</text>
</comment>
<evidence type="ECO:0000256" key="1">
    <source>
        <dbReference type="SAM" id="MobiDB-lite"/>
    </source>
</evidence>
<proteinExistence type="predicted"/>
<dbReference type="AlphaFoldDB" id="A0A8S9P587"/>
<feature type="compositionally biased region" description="Polar residues" evidence="1">
    <location>
        <begin position="12"/>
        <end position="44"/>
    </location>
</feature>
<reference evidence="3" key="1">
    <citation type="submission" date="2019-12" db="EMBL/GenBank/DDBJ databases">
        <title>Genome sequencing and annotation of Brassica cretica.</title>
        <authorList>
            <person name="Studholme D.J."/>
            <person name="Sarris P."/>
        </authorList>
    </citation>
    <scope>NUCLEOTIDE SEQUENCE</scope>
    <source>
        <strain evidence="3">PFS-109/04</strain>
        <tissue evidence="3">Leaf</tissue>
    </source>
</reference>
<evidence type="ECO:0000259" key="2">
    <source>
        <dbReference type="Pfam" id="PF14111"/>
    </source>
</evidence>
<dbReference type="Pfam" id="PF14111">
    <property type="entry name" value="DUF4283"/>
    <property type="match status" value="1"/>
</dbReference>
<dbReference type="Proteomes" id="UP000712600">
    <property type="component" value="Unassembled WGS sequence"/>
</dbReference>
<accession>A0A8S9P587</accession>
<evidence type="ECO:0000313" key="4">
    <source>
        <dbReference type="Proteomes" id="UP000712600"/>
    </source>
</evidence>
<dbReference type="InterPro" id="IPR025558">
    <property type="entry name" value="DUF4283"/>
</dbReference>
<name>A0A8S9P587_BRACR</name>
<protein>
    <recommendedName>
        <fullName evidence="2">DUF4283 domain-containing protein</fullName>
    </recommendedName>
</protein>
<gene>
    <name evidence="3" type="ORF">F2Q69_00005279</name>
</gene>
<dbReference type="EMBL" id="QGKX02001521">
    <property type="protein sequence ID" value="KAF3508542.1"/>
    <property type="molecule type" value="Genomic_DNA"/>
</dbReference>
<sequence>MNVSGPLLTSDPILQSQPLQNPTDGAPTKTSIPTGTNSTNSKPQGTIHFSADGTPRIKIPDSVFQKGADLHQDFILRVFLGKTPAYAHIQSVLTHIWGRGLKLEIHLRPESRSMLVRIPNSTIRKKIVDQEFWHIGNVLFYVAQWSASVATQPPSFTAIWSYYAARLRIPQTSNSWADVTHSLMSLTGTKDHIYLSILSWQATVYEVWWERNERLHRGKFRSVDMVVKKINGLIKNKISSLRPESNRRASSLMQIWFSIIDGSS</sequence>
<organism evidence="3 4">
    <name type="scientific">Brassica cretica</name>
    <name type="common">Mustard</name>
    <dbReference type="NCBI Taxonomy" id="69181"/>
    <lineage>
        <taxon>Eukaryota</taxon>
        <taxon>Viridiplantae</taxon>
        <taxon>Streptophyta</taxon>
        <taxon>Embryophyta</taxon>
        <taxon>Tracheophyta</taxon>
        <taxon>Spermatophyta</taxon>
        <taxon>Magnoliopsida</taxon>
        <taxon>eudicotyledons</taxon>
        <taxon>Gunneridae</taxon>
        <taxon>Pentapetalae</taxon>
        <taxon>rosids</taxon>
        <taxon>malvids</taxon>
        <taxon>Brassicales</taxon>
        <taxon>Brassicaceae</taxon>
        <taxon>Brassiceae</taxon>
        <taxon>Brassica</taxon>
    </lineage>
</organism>
<evidence type="ECO:0000313" key="3">
    <source>
        <dbReference type="EMBL" id="KAF3508542.1"/>
    </source>
</evidence>
<feature type="region of interest" description="Disordered" evidence="1">
    <location>
        <begin position="1"/>
        <end position="46"/>
    </location>
</feature>